<protein>
    <submittedName>
        <fullName evidence="1">Uncharacterized protein</fullName>
    </submittedName>
</protein>
<dbReference type="Proteomes" id="UP001164746">
    <property type="component" value="Chromosome 7"/>
</dbReference>
<evidence type="ECO:0000313" key="1">
    <source>
        <dbReference type="EMBL" id="WAR10652.1"/>
    </source>
</evidence>
<reference evidence="1" key="1">
    <citation type="submission" date="2022-11" db="EMBL/GenBank/DDBJ databases">
        <title>Centuries of genome instability and evolution in soft-shell clam transmissible cancer (bioRxiv).</title>
        <authorList>
            <person name="Hart S.F.M."/>
            <person name="Yonemitsu M.A."/>
            <person name="Giersch R.M."/>
            <person name="Beal B.F."/>
            <person name="Arriagada G."/>
            <person name="Davis B.W."/>
            <person name="Ostrander E.A."/>
            <person name="Goff S.P."/>
            <person name="Metzger M.J."/>
        </authorList>
    </citation>
    <scope>NUCLEOTIDE SEQUENCE</scope>
    <source>
        <strain evidence="1">MELC-2E11</strain>
        <tissue evidence="1">Siphon/mantle</tissue>
    </source>
</reference>
<feature type="non-terminal residue" evidence="1">
    <location>
        <position position="793"/>
    </location>
</feature>
<evidence type="ECO:0000313" key="2">
    <source>
        <dbReference type="Proteomes" id="UP001164746"/>
    </source>
</evidence>
<sequence>MDPAAYQYAGYLAITEGPVLPQTDVNVFLPTLTGDTAPMSNAHTYTRVFLEAAQVTSGKNMPVLLSCDVTLRDDRRTDLKNLFYMNVPCATTDAPVWSNQENFNYVDFHLQAIYEPMYAAFRSENYISSSGFGIVSSNARIVHKKVNKDQSGNPLGVYDHTFSCSQVSNTNPLINLNCTLTQRDYVYSIEHGDNFTVTFNVKSGGFRRLRNINTHGYYTTNYFYGHTVSKTVEFKFDFVAPKHCSEEESKITCIKGQEPIAIDEDLTKKPIRPRWSGWYDDHSGLFEYRLEAYHLEPNIHGELIELHPLSPVFTYTENKTDNVTFPTFTPKHSGMFSILLTTADMANNTKIARRLVLYDNSSEITLTKPGLYAKMPDSEDIENMVFGDGGLYIVSAIKETGFMWQTSDNGSQSRIEISWNNHFVNKLYDKGKLLNKVLPYPTQFLDLEDDGVLRSKKYVALDDNEGERTLNAIKNKHGIVKFELNRVYTDDKQIPAVKWEPLPLEESYVILEHLDDGSHVRIWLRATDVMNNTAVDYTEVHVDNTPPRFSDQRLETNVINGTYTYTSRVTFQASDDGSGVHKLNLTLYVGNSTTPKKIHSVSANRNDSAGICDIDPSCNCVLDVCYRIQQMIDMDNCWFLVPKEDLNKSGTLQVTTFNQALLTRTFNLTIDHLNTLDGLEEYTPSCFGKVEIVLVVFLGNGQTRTIQVNSEQTSVDIVGLDPDEEYRVSLRISRSYGNAMYGYGDMDFSDLDSWKLARDDVSLQSIMKSGSFADIYTATIAYNGNTVIAKVLK</sequence>
<proteinExistence type="predicted"/>
<name>A0ABY7ENP9_MYAAR</name>
<gene>
    <name evidence="1" type="ORF">MAR_035728</name>
</gene>
<dbReference type="EMBL" id="CP111018">
    <property type="protein sequence ID" value="WAR10652.1"/>
    <property type="molecule type" value="Genomic_DNA"/>
</dbReference>
<organism evidence="1 2">
    <name type="scientific">Mya arenaria</name>
    <name type="common">Soft-shell clam</name>
    <dbReference type="NCBI Taxonomy" id="6604"/>
    <lineage>
        <taxon>Eukaryota</taxon>
        <taxon>Metazoa</taxon>
        <taxon>Spiralia</taxon>
        <taxon>Lophotrochozoa</taxon>
        <taxon>Mollusca</taxon>
        <taxon>Bivalvia</taxon>
        <taxon>Autobranchia</taxon>
        <taxon>Heteroconchia</taxon>
        <taxon>Euheterodonta</taxon>
        <taxon>Imparidentia</taxon>
        <taxon>Neoheterodontei</taxon>
        <taxon>Myida</taxon>
        <taxon>Myoidea</taxon>
        <taxon>Myidae</taxon>
        <taxon>Mya</taxon>
    </lineage>
</organism>
<accession>A0ABY7ENP9</accession>
<keyword evidence="2" id="KW-1185">Reference proteome</keyword>